<evidence type="ECO:0000256" key="1">
    <source>
        <dbReference type="SAM" id="Phobius"/>
    </source>
</evidence>
<protein>
    <submittedName>
        <fullName evidence="2">Uncharacterized protein</fullName>
    </submittedName>
</protein>
<gene>
    <name evidence="2" type="ORF">EV211_10570</name>
</gene>
<comment type="caution">
    <text evidence="2">The sequence shown here is derived from an EMBL/GenBank/DDBJ whole genome shotgun (WGS) entry which is preliminary data.</text>
</comment>
<evidence type="ECO:0000313" key="3">
    <source>
        <dbReference type="Proteomes" id="UP000295500"/>
    </source>
</evidence>
<sequence length="79" mass="8748">MKFVTSYGPLVIIWICAAIILNLTLYKKNEKAANYFPEGMCIGLVLGNLIAVILDTDYIISSSLGFIIGMTFGMLIKRK</sequence>
<keyword evidence="1" id="KW-1133">Transmembrane helix</keyword>
<dbReference type="Proteomes" id="UP000295500">
    <property type="component" value="Unassembled WGS sequence"/>
</dbReference>
<dbReference type="EMBL" id="SNXO01000005">
    <property type="protein sequence ID" value="TDP59000.1"/>
    <property type="molecule type" value="Genomic_DNA"/>
</dbReference>
<keyword evidence="1" id="KW-0472">Membrane</keyword>
<feature type="transmembrane region" description="Helical" evidence="1">
    <location>
        <begin position="6"/>
        <end position="25"/>
    </location>
</feature>
<accession>A0A4R6QA02</accession>
<proteinExistence type="predicted"/>
<evidence type="ECO:0000313" key="2">
    <source>
        <dbReference type="EMBL" id="TDP59000.1"/>
    </source>
</evidence>
<keyword evidence="3" id="KW-1185">Reference proteome</keyword>
<dbReference type="RefSeq" id="WP_133527824.1">
    <property type="nucleotide sequence ID" value="NZ_CALCQM010000045.1"/>
</dbReference>
<reference evidence="2 3" key="1">
    <citation type="submission" date="2019-03" db="EMBL/GenBank/DDBJ databases">
        <title>Genomic Encyclopedia of Type Strains, Phase IV (KMG-IV): sequencing the most valuable type-strain genomes for metagenomic binning, comparative biology and taxonomic classification.</title>
        <authorList>
            <person name="Goeker M."/>
        </authorList>
    </citation>
    <scope>NUCLEOTIDE SEQUENCE [LARGE SCALE GENOMIC DNA]</scope>
    <source>
        <strain evidence="2 3">DSM 28287</strain>
    </source>
</reference>
<keyword evidence="1" id="KW-0812">Transmembrane</keyword>
<feature type="transmembrane region" description="Helical" evidence="1">
    <location>
        <begin position="32"/>
        <end position="52"/>
    </location>
</feature>
<name>A0A4R6QA02_9FIRM</name>
<dbReference type="AlphaFoldDB" id="A0A4R6QA02"/>
<organism evidence="2 3">
    <name type="scientific">Aminicella lysinilytica</name>
    <dbReference type="NCBI Taxonomy" id="433323"/>
    <lineage>
        <taxon>Bacteria</taxon>
        <taxon>Bacillati</taxon>
        <taxon>Bacillota</taxon>
        <taxon>Clostridia</taxon>
        <taxon>Peptostreptococcales</taxon>
        <taxon>Anaerovoracaceae</taxon>
        <taxon>Aminicella</taxon>
    </lineage>
</organism>
<feature type="transmembrane region" description="Helical" evidence="1">
    <location>
        <begin position="58"/>
        <end position="76"/>
    </location>
</feature>